<comment type="caution">
    <text evidence="1">The sequence shown here is derived from an EMBL/GenBank/DDBJ whole genome shotgun (WGS) entry which is preliminary data.</text>
</comment>
<dbReference type="EMBL" id="LCFD01000027">
    <property type="protein sequence ID" value="KKS84611.1"/>
    <property type="molecule type" value="Genomic_DNA"/>
</dbReference>
<proteinExistence type="predicted"/>
<dbReference type="AlphaFoldDB" id="A0A0G1ENM4"/>
<gene>
    <name evidence="1" type="ORF">UV61_C0027G0008</name>
</gene>
<sequence length="174" mass="19659">METQTVEAPRPVNRFLKEAQDFMGGVQPDRVIIGMASGYSSGQWRQDIQILDFGPDLKRKGFNENLPPHSGSQTDWNDTKAYLEGIGVTDKKAQVLHEDYQWGNAEYGKNYITARLSELHSGLRSVRDLRQELETVTETDERDRITDDIAGIEQSKQGILASLQKAGYKLPFEV</sequence>
<accession>A0A0G1ENM4</accession>
<reference evidence="1 2" key="1">
    <citation type="journal article" date="2015" name="Nature">
        <title>rRNA introns, odd ribosomes, and small enigmatic genomes across a large radiation of phyla.</title>
        <authorList>
            <person name="Brown C.T."/>
            <person name="Hug L.A."/>
            <person name="Thomas B.C."/>
            <person name="Sharon I."/>
            <person name="Castelle C.J."/>
            <person name="Singh A."/>
            <person name="Wilkins M.J."/>
            <person name="Williams K.H."/>
            <person name="Banfield J.F."/>
        </authorList>
    </citation>
    <scope>NUCLEOTIDE SEQUENCE [LARGE SCALE GENOMIC DNA]</scope>
</reference>
<organism evidence="1 2">
    <name type="scientific">Candidatus Gottesmanbacteria bacterium GW2011_GWB1_43_11</name>
    <dbReference type="NCBI Taxonomy" id="1618446"/>
    <lineage>
        <taxon>Bacteria</taxon>
        <taxon>Candidatus Gottesmaniibacteriota</taxon>
    </lineage>
</organism>
<evidence type="ECO:0000313" key="2">
    <source>
        <dbReference type="Proteomes" id="UP000034050"/>
    </source>
</evidence>
<dbReference type="Proteomes" id="UP000034050">
    <property type="component" value="Unassembled WGS sequence"/>
</dbReference>
<protein>
    <submittedName>
        <fullName evidence="1">Uncharacterized protein</fullName>
    </submittedName>
</protein>
<evidence type="ECO:0000313" key="1">
    <source>
        <dbReference type="EMBL" id="KKS84611.1"/>
    </source>
</evidence>
<name>A0A0G1ENM4_9BACT</name>